<comment type="cofactor">
    <cofactor evidence="10">
        <name>Zn(2+)</name>
        <dbReference type="ChEBI" id="CHEBI:29105"/>
    </cofactor>
    <text evidence="10">Binds 1 zinc ion.</text>
</comment>
<dbReference type="Pfam" id="PF01432">
    <property type="entry name" value="Peptidase_M3"/>
    <property type="match status" value="3"/>
</dbReference>
<dbReference type="InterPro" id="IPR024077">
    <property type="entry name" value="Neurolysin/TOP_dom2"/>
</dbReference>
<dbReference type="GO" id="GO:0005739">
    <property type="term" value="C:mitochondrion"/>
    <property type="evidence" value="ECO:0007669"/>
    <property type="project" value="UniProtKB-SubCell"/>
</dbReference>
<feature type="region of interest" description="Disordered" evidence="11">
    <location>
        <begin position="538"/>
        <end position="571"/>
    </location>
</feature>
<keyword evidence="8 10" id="KW-0482">Metalloprotease</keyword>
<feature type="region of interest" description="Disordered" evidence="11">
    <location>
        <begin position="412"/>
        <end position="431"/>
    </location>
</feature>
<dbReference type="AlphaFoldDB" id="A0A5A8D591"/>
<evidence type="ECO:0000256" key="3">
    <source>
        <dbReference type="ARBA" id="ARBA00022670"/>
    </source>
</evidence>
<keyword evidence="3 10" id="KW-0645">Protease</keyword>
<keyword evidence="6 10" id="KW-0862">Zinc</keyword>
<dbReference type="SUPFAM" id="SSF55486">
    <property type="entry name" value="Metalloproteases ('zincins'), catalytic domain"/>
    <property type="match status" value="1"/>
</dbReference>
<keyword evidence="7" id="KW-0809">Transit peptide</keyword>
<evidence type="ECO:0000256" key="2">
    <source>
        <dbReference type="ARBA" id="ARBA00006040"/>
    </source>
</evidence>
<evidence type="ECO:0000259" key="12">
    <source>
        <dbReference type="Pfam" id="PF01432"/>
    </source>
</evidence>
<dbReference type="InterPro" id="IPR033851">
    <property type="entry name" value="M3A_MIP"/>
</dbReference>
<dbReference type="Proteomes" id="UP000325113">
    <property type="component" value="Unassembled WGS sequence"/>
</dbReference>
<keyword evidence="4 10" id="KW-0479">Metal-binding</keyword>
<evidence type="ECO:0000256" key="6">
    <source>
        <dbReference type="ARBA" id="ARBA00022833"/>
    </source>
</evidence>
<gene>
    <name evidence="13" type="ORF">FNF31_04372</name>
</gene>
<feature type="compositionally biased region" description="Low complexity" evidence="11">
    <location>
        <begin position="538"/>
        <end position="556"/>
    </location>
</feature>
<dbReference type="CDD" id="cd06457">
    <property type="entry name" value="M3A_MIP"/>
    <property type="match status" value="1"/>
</dbReference>
<evidence type="ECO:0000313" key="14">
    <source>
        <dbReference type="Proteomes" id="UP000325113"/>
    </source>
</evidence>
<dbReference type="PANTHER" id="PTHR11804">
    <property type="entry name" value="PROTEASE M3 THIMET OLIGOPEPTIDASE-RELATED"/>
    <property type="match status" value="1"/>
</dbReference>
<evidence type="ECO:0000313" key="13">
    <source>
        <dbReference type="EMBL" id="KAA0160355.1"/>
    </source>
</evidence>
<evidence type="ECO:0000256" key="5">
    <source>
        <dbReference type="ARBA" id="ARBA00022801"/>
    </source>
</evidence>
<dbReference type="Gene3D" id="1.10.1370.10">
    <property type="entry name" value="Neurolysin, domain 3"/>
    <property type="match status" value="2"/>
</dbReference>
<dbReference type="GO" id="GO:0004222">
    <property type="term" value="F:metalloendopeptidase activity"/>
    <property type="evidence" value="ECO:0007669"/>
    <property type="project" value="InterPro"/>
</dbReference>
<feature type="domain" description="Peptidase M3A/M3B catalytic" evidence="12">
    <location>
        <begin position="777"/>
        <end position="883"/>
    </location>
</feature>
<evidence type="ECO:0000256" key="11">
    <source>
        <dbReference type="SAM" id="MobiDB-lite"/>
    </source>
</evidence>
<dbReference type="Gene3D" id="1.10.1370.40">
    <property type="match status" value="2"/>
</dbReference>
<evidence type="ECO:0000256" key="4">
    <source>
        <dbReference type="ARBA" id="ARBA00022723"/>
    </source>
</evidence>
<evidence type="ECO:0000256" key="8">
    <source>
        <dbReference type="ARBA" id="ARBA00023049"/>
    </source>
</evidence>
<accession>A0A5A8D591</accession>
<evidence type="ECO:0000256" key="1">
    <source>
        <dbReference type="ARBA" id="ARBA00004173"/>
    </source>
</evidence>
<proteinExistence type="inferred from homology"/>
<evidence type="ECO:0000256" key="7">
    <source>
        <dbReference type="ARBA" id="ARBA00022946"/>
    </source>
</evidence>
<organism evidence="13 14">
    <name type="scientific">Cafeteria roenbergensis</name>
    <name type="common">Marine flagellate</name>
    <dbReference type="NCBI Taxonomy" id="33653"/>
    <lineage>
        <taxon>Eukaryota</taxon>
        <taxon>Sar</taxon>
        <taxon>Stramenopiles</taxon>
        <taxon>Bigyra</taxon>
        <taxon>Opalozoa</taxon>
        <taxon>Bicosoecida</taxon>
        <taxon>Cafeteriaceae</taxon>
        <taxon>Cafeteria</taxon>
    </lineage>
</organism>
<keyword evidence="5 10" id="KW-0378">Hydrolase</keyword>
<dbReference type="InterPro" id="IPR045090">
    <property type="entry name" value="Pept_M3A_M3B"/>
</dbReference>
<feature type="domain" description="Peptidase M3A/M3B catalytic" evidence="12">
    <location>
        <begin position="264"/>
        <end position="386"/>
    </location>
</feature>
<comment type="subcellular location">
    <subcellularLocation>
        <location evidence="1">Mitochondrion</location>
    </subcellularLocation>
</comment>
<dbReference type="EMBL" id="VLTM01000045">
    <property type="protein sequence ID" value="KAA0160355.1"/>
    <property type="molecule type" value="Genomic_DNA"/>
</dbReference>
<dbReference type="GO" id="GO:0006518">
    <property type="term" value="P:peptide metabolic process"/>
    <property type="evidence" value="ECO:0007669"/>
    <property type="project" value="TreeGrafter"/>
</dbReference>
<dbReference type="GO" id="GO:0006508">
    <property type="term" value="P:proteolysis"/>
    <property type="evidence" value="ECO:0007669"/>
    <property type="project" value="UniProtKB-KW"/>
</dbReference>
<keyword evidence="9" id="KW-0496">Mitochondrion</keyword>
<evidence type="ECO:0000256" key="10">
    <source>
        <dbReference type="RuleBase" id="RU003435"/>
    </source>
</evidence>
<comment type="caution">
    <text evidence="13">The sequence shown here is derived from an EMBL/GenBank/DDBJ whole genome shotgun (WGS) entry which is preliminary data.</text>
</comment>
<dbReference type="InterPro" id="IPR001567">
    <property type="entry name" value="Pept_M3A_M3B_dom"/>
</dbReference>
<comment type="similarity">
    <text evidence="2 10">Belongs to the peptidase M3 family.</text>
</comment>
<name>A0A5A8D591_CAFRO</name>
<sequence length="894" mass="95815">MLRASAGARALRAASARLADVAVAQTRSASTNLWDRMRQIVGGEPGGGEATGLFGIDALRRPEDFEAEAQRAVAECEELIKSITSQALPNTETVQRLDKISDVVCKVVDAAELCRHVHSSSQWREASQQVFGTLMHFVFQLNANRELFDAVAPLVRDSKLRGLLDPESRRVAALLTEEFERQGGIHLPEADRAAVVERHARIGDLCTTFVQNTMRPPQTFRVRPRSALRPLPRQYEPLFPPQPPSLAPDEAELVASAPLCSGILQHVQDPQVRRSAYTAMHSVNAGNLPVLHAIARERHALATSLGHTSFADMTAHGSVAGDPEGVLRFLHELSAGLRPAAAADAARVLARKQTMERAFAGAQRNESDPTTLEAWDVEFYRKVLREGDGERAAEASRRARLQARRSAGAGAAGQAAAVSADQDDPDDPDGVAGADAALAAIHWPDYLSLRNVIGGIQTILREGFGVDMAEVRVRDGEGWGLAPGEVRKFVLRHAEEGELGTVFLDLYSRQNKVGGAAQYVVRCGRRIHEFERAAQRSRAGRAAANGAGEQAAQGAEDGAGGPDGATQRSAAEAGIENAGLDAVRRGYQLPIVALVASFPRPEGARSALGLGSGMWDAGVSLSLSQAETLFHEFGHALHSLLSRTSYQHVSGTRTALDFVEVPSHLFETFATDPRVLPRFATHASTGEPVPADAVAAMLAQRRTLQALDLQGQVTHSVFDQAAFSAAPMSVACSFLHPTTGQIVLPTSHEELASAPAAALTGAAAAVPAGIDLSMTPETFNSSVVLRETMRRHCSFPHVPGTAWQGGFAHIVSYGSAYYSYLFARASAASLWEKLFEADPLSRQAGDRYRADVLARGGTEDPGDTLERVLGSRPSAASLLRRLGLHDAPDGERRR</sequence>
<dbReference type="PANTHER" id="PTHR11804:SF79">
    <property type="entry name" value="MITOCHONDRIAL INTERMEDIATE PEPTIDASE"/>
    <property type="match status" value="1"/>
</dbReference>
<feature type="domain" description="Peptidase M3A/M3B catalytic" evidence="12">
    <location>
        <begin position="445"/>
        <end position="728"/>
    </location>
</feature>
<reference evidence="13 14" key="1">
    <citation type="submission" date="2019-07" db="EMBL/GenBank/DDBJ databases">
        <title>Genomes of Cafeteria roenbergensis.</title>
        <authorList>
            <person name="Fischer M.G."/>
            <person name="Hackl T."/>
            <person name="Roman M."/>
        </authorList>
    </citation>
    <scope>NUCLEOTIDE SEQUENCE [LARGE SCALE GENOMIC DNA]</scope>
    <source>
        <strain evidence="13 14">Cflag</strain>
    </source>
</reference>
<evidence type="ECO:0000256" key="9">
    <source>
        <dbReference type="ARBA" id="ARBA00023128"/>
    </source>
</evidence>
<protein>
    <recommendedName>
        <fullName evidence="12">Peptidase M3A/M3B catalytic domain-containing protein</fullName>
    </recommendedName>
</protein>
<dbReference type="GO" id="GO:0046872">
    <property type="term" value="F:metal ion binding"/>
    <property type="evidence" value="ECO:0007669"/>
    <property type="project" value="UniProtKB-UniRule"/>
</dbReference>